<keyword evidence="2" id="KW-1185">Reference proteome</keyword>
<sequence length="185" mass="19933">MKKTLIWSALIAAGVLTLVSGCIPVPIPIDLGNLGIEPQVFEVPAGTTPEATWISFTIKAEDVKNAQQNAGGTVHFHNIEVSGKITVEGDLNFDGFMGFSLVEPTSPPTTGDVDININTSQKTEYNFSISANDSSALKTALDKINNGDDVTLWVIFRPNGYESTFGATVTVSITNVRLWVTWTAW</sequence>
<dbReference type="KEGG" id="tnp:Tnap_0811"/>
<accession>D2C7G9</accession>
<organism evidence="1 2">
    <name type="scientific">Thermotoga petrophila (strain ATCC BAA-489 / DSM 13996 / JCM 10882 / RKU-10)</name>
    <name type="common">Thermotoga naphthophila</name>
    <dbReference type="NCBI Taxonomy" id="590168"/>
    <lineage>
        <taxon>Bacteria</taxon>
        <taxon>Thermotogati</taxon>
        <taxon>Thermotogota</taxon>
        <taxon>Thermotogae</taxon>
        <taxon>Thermotogales</taxon>
        <taxon>Thermotogaceae</taxon>
        <taxon>Thermotoga</taxon>
    </lineage>
</organism>
<gene>
    <name evidence="1" type="ordered locus">Tnap_0811</name>
</gene>
<dbReference type="AlphaFoldDB" id="D2C7G9"/>
<name>D2C7G9_THEP2</name>
<evidence type="ECO:0000313" key="2">
    <source>
        <dbReference type="Proteomes" id="UP000000940"/>
    </source>
</evidence>
<dbReference type="Proteomes" id="UP000000940">
    <property type="component" value="Chromosome"/>
</dbReference>
<dbReference type="RefSeq" id="WP_012896160.1">
    <property type="nucleotide sequence ID" value="NC_013642.1"/>
</dbReference>
<dbReference type="EMBL" id="CP001839">
    <property type="protein sequence ID" value="ADA66905.1"/>
    <property type="molecule type" value="Genomic_DNA"/>
</dbReference>
<evidence type="ECO:0008006" key="3">
    <source>
        <dbReference type="Google" id="ProtNLM"/>
    </source>
</evidence>
<proteinExistence type="predicted"/>
<dbReference type="PROSITE" id="PS51257">
    <property type="entry name" value="PROKAR_LIPOPROTEIN"/>
    <property type="match status" value="1"/>
</dbReference>
<protein>
    <recommendedName>
        <fullName evidence="3">Lipoprotein</fullName>
    </recommendedName>
</protein>
<evidence type="ECO:0000313" key="1">
    <source>
        <dbReference type="EMBL" id="ADA66905.1"/>
    </source>
</evidence>
<reference evidence="1 2" key="1">
    <citation type="submission" date="2009-12" db="EMBL/GenBank/DDBJ databases">
        <title>Complete sequence of Thermotoga petrophila RKU-1.</title>
        <authorList>
            <consortium name="US DOE Joint Genome Institute"/>
            <person name="Lucas S."/>
            <person name="Copeland A."/>
            <person name="Lapidus A."/>
            <person name="Glavina del Rio T."/>
            <person name="Dalin E."/>
            <person name="Tice H."/>
            <person name="Bruce D."/>
            <person name="Goodwin L."/>
            <person name="Pitluck S."/>
            <person name="Munk A.C."/>
            <person name="Brettin T."/>
            <person name="Detter J.C."/>
            <person name="Han C."/>
            <person name="Tapia R."/>
            <person name="Larimer F."/>
            <person name="Land M."/>
            <person name="Hauser L."/>
            <person name="Kyrpides N."/>
            <person name="Mikhailova N."/>
            <person name="Nelson K.E."/>
            <person name="Gogarten J.P."/>
            <person name="Noll K.M."/>
        </authorList>
    </citation>
    <scope>NUCLEOTIDE SEQUENCE [LARGE SCALE GENOMIC DNA]</scope>
    <source>
        <strain evidence="2">ATCC BAA-489 / DSM 13996 / JCM 10882 / RKU-10</strain>
    </source>
</reference>
<dbReference type="HOGENOM" id="CLU_1433863_0_0_0"/>